<organism evidence="2 3">
    <name type="scientific">Stenomitos frigidus AS-A4</name>
    <dbReference type="NCBI Taxonomy" id="2933935"/>
    <lineage>
        <taxon>Bacteria</taxon>
        <taxon>Bacillati</taxon>
        <taxon>Cyanobacteriota</taxon>
        <taxon>Cyanophyceae</taxon>
        <taxon>Leptolyngbyales</taxon>
        <taxon>Leptolyngbyaceae</taxon>
        <taxon>Stenomitos</taxon>
    </lineage>
</organism>
<reference evidence="2 3" key="1">
    <citation type="submission" date="2022-04" db="EMBL/GenBank/DDBJ databases">
        <title>Positive selection, recombination, and allopatry shape intraspecific diversity of widespread and dominant cyanobacteria.</title>
        <authorList>
            <person name="Wei J."/>
            <person name="Shu W."/>
            <person name="Hu C."/>
        </authorList>
    </citation>
    <scope>NUCLEOTIDE SEQUENCE [LARGE SCALE GENOMIC DNA]</scope>
    <source>
        <strain evidence="2 3">AS-A4</strain>
    </source>
</reference>
<dbReference type="Pfam" id="PF13614">
    <property type="entry name" value="AAA_31"/>
    <property type="match status" value="1"/>
</dbReference>
<dbReference type="PRINTS" id="PR00091">
    <property type="entry name" value="NITROGNASEII"/>
</dbReference>
<dbReference type="SUPFAM" id="SSF52540">
    <property type="entry name" value="P-loop containing nucleoside triphosphate hydrolases"/>
    <property type="match status" value="1"/>
</dbReference>
<evidence type="ECO:0000313" key="2">
    <source>
        <dbReference type="EMBL" id="MEP1058646.1"/>
    </source>
</evidence>
<dbReference type="EMBL" id="JAMPLM010000006">
    <property type="protein sequence ID" value="MEP1058646.1"/>
    <property type="molecule type" value="Genomic_DNA"/>
</dbReference>
<accession>A0ABV0KHB7</accession>
<gene>
    <name evidence="2" type="ORF">NDI38_09370</name>
</gene>
<protein>
    <submittedName>
        <fullName evidence="2">AAA family ATPase</fullName>
    </submittedName>
</protein>
<evidence type="ECO:0000259" key="1">
    <source>
        <dbReference type="Pfam" id="PF13614"/>
    </source>
</evidence>
<evidence type="ECO:0000313" key="3">
    <source>
        <dbReference type="Proteomes" id="UP001476950"/>
    </source>
</evidence>
<dbReference type="CDD" id="cd02042">
    <property type="entry name" value="ParAB_family"/>
    <property type="match status" value="1"/>
</dbReference>
<dbReference type="RefSeq" id="WP_190447299.1">
    <property type="nucleotide sequence ID" value="NZ_JAMPLM010000006.1"/>
</dbReference>
<dbReference type="PANTHER" id="PTHR13696">
    <property type="entry name" value="P-LOOP CONTAINING NUCLEOSIDE TRIPHOSPHATE HYDROLASE"/>
    <property type="match status" value="1"/>
</dbReference>
<dbReference type="InterPro" id="IPR025669">
    <property type="entry name" value="AAA_dom"/>
</dbReference>
<comment type="caution">
    <text evidence="2">The sequence shown here is derived from an EMBL/GenBank/DDBJ whole genome shotgun (WGS) entry which is preliminary data.</text>
</comment>
<dbReference type="PANTHER" id="PTHR13696:SF52">
    <property type="entry name" value="PARA FAMILY PROTEIN CT_582"/>
    <property type="match status" value="1"/>
</dbReference>
<keyword evidence="3" id="KW-1185">Reference proteome</keyword>
<sequence>MPPTSLQTALQSLPTDAQEAVVDHQFIQPALLAALGFGTGEVYPQYDTGKGAVDYAVRKKSGEDVFLNTKANPYLLIELKGQDINLCEGSAGYKSTVAQLKRYLLGSSCQSAQWGIITNSVHIQLFRKHGKVIHPVTACLEITPENADKLIASLRRQIEQPTKALTVAVYNNKGGVGKTTTTVNLAAILTLLGKKVLVVDCDPNQQDLTSSLGLIANEGDVSEALMTRNGDLRPAIKPFVVTSKALGKAFSFDVIPADKRFVEDIDQEKKQLDEVQLRQKLKPEYLRRSLEPLKSEYDYILVDSPPNWRIFSQLAVYAADVVLMPTKHNNLFSLENAALVMKKFIPEAQKERGDVIPIALPIFFNGEKITPPQLAAAQHEVNNIVKLARKDGFDLVPHFYPRYTNAKRDLHIFEVPSYANIANAAFSRIPATYRDKTARDYYLALAKEYFLQ</sequence>
<dbReference type="Proteomes" id="UP001476950">
    <property type="component" value="Unassembled WGS sequence"/>
</dbReference>
<proteinExistence type="predicted"/>
<feature type="domain" description="AAA" evidence="1">
    <location>
        <begin position="166"/>
        <end position="341"/>
    </location>
</feature>
<dbReference type="InterPro" id="IPR027417">
    <property type="entry name" value="P-loop_NTPase"/>
</dbReference>
<name>A0ABV0KHB7_9CYAN</name>
<dbReference type="Gene3D" id="3.40.50.300">
    <property type="entry name" value="P-loop containing nucleotide triphosphate hydrolases"/>
    <property type="match status" value="1"/>
</dbReference>
<dbReference type="InterPro" id="IPR050678">
    <property type="entry name" value="DNA_Partitioning_ATPase"/>
</dbReference>